<sequence>MLSTLIFLASGQAMADWENLPATGVSVGSDTSAYILCNPTGNFGSGSASGAPVQPTSVTEACALLPATDAAVPDSNFTGLNRIPIGSKTRSIYMNNSYTNYTDINIGVMREYVWRRPTNDGYECIYGMKVTMNFNDYDLNQPYSQFFEINDLARKGWSGKTVNVAYSTVPTSADPTYRIGRTFTSIQHSAGVSYIAQPPVGLDSSPAITSTQKADLNSDWIVFTTRADVVSGMQYVRTECSANDLTTASDAIRLRQTSRDGQPPIEIEVEGFLPN</sequence>
<dbReference type="Proteomes" id="UP001501476">
    <property type="component" value="Unassembled WGS sequence"/>
</dbReference>
<dbReference type="EMBL" id="BAAADG010000003">
    <property type="protein sequence ID" value="GAA0218013.1"/>
    <property type="molecule type" value="Genomic_DNA"/>
</dbReference>
<keyword evidence="1" id="KW-0732">Signal</keyword>
<gene>
    <name evidence="2" type="ORF">GCM10008964_06890</name>
</gene>
<evidence type="ECO:0000256" key="1">
    <source>
        <dbReference type="SAM" id="SignalP"/>
    </source>
</evidence>
<evidence type="ECO:0000313" key="3">
    <source>
        <dbReference type="Proteomes" id="UP001501476"/>
    </source>
</evidence>
<feature type="chain" id="PRO_5046691998" evidence="1">
    <location>
        <begin position="16"/>
        <end position="275"/>
    </location>
</feature>
<organism evidence="2 3">
    <name type="scientific">Methylophaga marina</name>
    <dbReference type="NCBI Taxonomy" id="45495"/>
    <lineage>
        <taxon>Bacteria</taxon>
        <taxon>Pseudomonadati</taxon>
        <taxon>Pseudomonadota</taxon>
        <taxon>Gammaproteobacteria</taxon>
        <taxon>Thiotrichales</taxon>
        <taxon>Piscirickettsiaceae</taxon>
        <taxon>Methylophaga</taxon>
    </lineage>
</organism>
<keyword evidence="3" id="KW-1185">Reference proteome</keyword>
<reference evidence="3" key="1">
    <citation type="journal article" date="2019" name="Int. J. Syst. Evol. Microbiol.">
        <title>The Global Catalogue of Microorganisms (GCM) 10K type strain sequencing project: providing services to taxonomists for standard genome sequencing and annotation.</title>
        <authorList>
            <consortium name="The Broad Institute Genomics Platform"/>
            <consortium name="The Broad Institute Genome Sequencing Center for Infectious Disease"/>
            <person name="Wu L."/>
            <person name="Ma J."/>
        </authorList>
    </citation>
    <scope>NUCLEOTIDE SEQUENCE [LARGE SCALE GENOMIC DNA]</scope>
    <source>
        <strain evidence="3">JCM 6886</strain>
    </source>
</reference>
<name>A0ABP3CXN8_9GAMM</name>
<evidence type="ECO:0000313" key="2">
    <source>
        <dbReference type="EMBL" id="GAA0218013.1"/>
    </source>
</evidence>
<feature type="signal peptide" evidence="1">
    <location>
        <begin position="1"/>
        <end position="15"/>
    </location>
</feature>
<comment type="caution">
    <text evidence="2">The sequence shown here is derived from an EMBL/GenBank/DDBJ whole genome shotgun (WGS) entry which is preliminary data.</text>
</comment>
<proteinExistence type="predicted"/>
<accession>A0ABP3CXN8</accession>
<protein>
    <submittedName>
        <fullName evidence="2">Uncharacterized protein</fullName>
    </submittedName>
</protein>